<accession>A0A4S8J3Y8</accession>
<feature type="region of interest" description="Disordered" evidence="1">
    <location>
        <begin position="111"/>
        <end position="139"/>
    </location>
</feature>
<evidence type="ECO:0000313" key="2">
    <source>
        <dbReference type="EMBL" id="THU56120.1"/>
    </source>
</evidence>
<feature type="region of interest" description="Disordered" evidence="1">
    <location>
        <begin position="40"/>
        <end position="66"/>
    </location>
</feature>
<gene>
    <name evidence="2" type="ORF">C4D60_Mb11t13900</name>
</gene>
<comment type="caution">
    <text evidence="2">The sequence shown here is derived from an EMBL/GenBank/DDBJ whole genome shotgun (WGS) entry which is preliminary data.</text>
</comment>
<proteinExistence type="predicted"/>
<protein>
    <submittedName>
        <fullName evidence="2">Uncharacterized protein</fullName>
    </submittedName>
</protein>
<feature type="compositionally biased region" description="Basic and acidic residues" evidence="1">
    <location>
        <begin position="127"/>
        <end position="139"/>
    </location>
</feature>
<evidence type="ECO:0000256" key="1">
    <source>
        <dbReference type="SAM" id="MobiDB-lite"/>
    </source>
</evidence>
<dbReference type="AlphaFoldDB" id="A0A4S8J3Y8"/>
<dbReference type="EMBL" id="PYDT01000007">
    <property type="protein sequence ID" value="THU56120.1"/>
    <property type="molecule type" value="Genomic_DNA"/>
</dbReference>
<organism evidence="2 3">
    <name type="scientific">Musa balbisiana</name>
    <name type="common">Banana</name>
    <dbReference type="NCBI Taxonomy" id="52838"/>
    <lineage>
        <taxon>Eukaryota</taxon>
        <taxon>Viridiplantae</taxon>
        <taxon>Streptophyta</taxon>
        <taxon>Embryophyta</taxon>
        <taxon>Tracheophyta</taxon>
        <taxon>Spermatophyta</taxon>
        <taxon>Magnoliopsida</taxon>
        <taxon>Liliopsida</taxon>
        <taxon>Zingiberales</taxon>
        <taxon>Musaceae</taxon>
        <taxon>Musa</taxon>
    </lineage>
</organism>
<reference evidence="2 3" key="1">
    <citation type="journal article" date="2019" name="Nat. Plants">
        <title>Genome sequencing of Musa balbisiana reveals subgenome evolution and function divergence in polyploid bananas.</title>
        <authorList>
            <person name="Yao X."/>
        </authorList>
    </citation>
    <scope>NUCLEOTIDE SEQUENCE [LARGE SCALE GENOMIC DNA]</scope>
    <source>
        <strain evidence="3">cv. DH-PKW</strain>
        <tissue evidence="2">Leaves</tissue>
    </source>
</reference>
<feature type="compositionally biased region" description="Basic and acidic residues" evidence="1">
    <location>
        <begin position="40"/>
        <end position="49"/>
    </location>
</feature>
<evidence type="ECO:0000313" key="3">
    <source>
        <dbReference type="Proteomes" id="UP000317650"/>
    </source>
</evidence>
<keyword evidence="3" id="KW-1185">Reference proteome</keyword>
<dbReference type="Proteomes" id="UP000317650">
    <property type="component" value="Chromosome 11"/>
</dbReference>
<name>A0A4S8J3Y8_MUSBA</name>
<sequence length="205" mass="23226">MAAAWLLQSLSLSPRIGQSLAAMASTVSPSAVLRSRTAARWEENRRGTETRGNPPIPPPTTLLNPLPIGERARVCDEETREERARVCDEETREEVDEHEIGILGKRRKREGFEKDRFTKRKRTAGGRKPEGTRRSHTNDVDEHEIGILGKRRKREGFEKDRFTKRKKKPAISSSDGVCCAIPLVLTLVAVPRHFTVWFRSYGPES</sequence>